<protein>
    <submittedName>
        <fullName evidence="1">Uncharacterized protein</fullName>
    </submittedName>
</protein>
<comment type="caution">
    <text evidence="1">The sequence shown here is derived from an EMBL/GenBank/DDBJ whole genome shotgun (WGS) entry which is preliminary data.</text>
</comment>
<evidence type="ECO:0000313" key="2">
    <source>
        <dbReference type="Proteomes" id="UP000542125"/>
    </source>
</evidence>
<organism evidence="1 2">
    <name type="scientific">Pigmentiphaga litoralis</name>
    <dbReference type="NCBI Taxonomy" id="516702"/>
    <lineage>
        <taxon>Bacteria</taxon>
        <taxon>Pseudomonadati</taxon>
        <taxon>Pseudomonadota</taxon>
        <taxon>Betaproteobacteria</taxon>
        <taxon>Burkholderiales</taxon>
        <taxon>Alcaligenaceae</taxon>
        <taxon>Pigmentiphaga</taxon>
    </lineage>
</organism>
<evidence type="ECO:0000313" key="1">
    <source>
        <dbReference type="EMBL" id="NYE82759.1"/>
    </source>
</evidence>
<keyword evidence="2" id="KW-1185">Reference proteome</keyword>
<accession>A0A7Y9IV24</accession>
<dbReference type="RefSeq" id="WP_257022122.1">
    <property type="nucleotide sequence ID" value="NZ_JACBYR010000001.1"/>
</dbReference>
<dbReference type="EMBL" id="JACBYR010000001">
    <property type="protein sequence ID" value="NYE82759.1"/>
    <property type="molecule type" value="Genomic_DNA"/>
</dbReference>
<dbReference type="AlphaFoldDB" id="A0A7Y9IV24"/>
<sequence length="42" mass="4571">MSTGRILAWMLLAAVLALAFAGYQRAGLVMNWETLMALCGVR</sequence>
<name>A0A7Y9IV24_9BURK</name>
<dbReference type="Proteomes" id="UP000542125">
    <property type="component" value="Unassembled WGS sequence"/>
</dbReference>
<proteinExistence type="predicted"/>
<gene>
    <name evidence="1" type="ORF">FHW18_002030</name>
</gene>
<reference evidence="1 2" key="1">
    <citation type="submission" date="2020-07" db="EMBL/GenBank/DDBJ databases">
        <title>Genomic Encyclopedia of Type Strains, Phase IV (KMG-V): Genome sequencing to study the core and pangenomes of soil and plant-associated prokaryotes.</title>
        <authorList>
            <person name="Whitman W."/>
        </authorList>
    </citation>
    <scope>NUCLEOTIDE SEQUENCE [LARGE SCALE GENOMIC DNA]</scope>
    <source>
        <strain evidence="1 2">SAS40</strain>
    </source>
</reference>